<dbReference type="RefSeq" id="WP_057821934.1">
    <property type="nucleotide sequence ID" value="NZ_AZEC01000014.1"/>
</dbReference>
<evidence type="ECO:0000313" key="1">
    <source>
        <dbReference type="EMBL" id="KRL10751.1"/>
    </source>
</evidence>
<dbReference type="STRING" id="1423792.FD09_GL000894"/>
<dbReference type="Proteomes" id="UP000051330">
    <property type="component" value="Unassembled WGS sequence"/>
</dbReference>
<dbReference type="OrthoDB" id="2301693at2"/>
<protein>
    <recommendedName>
        <fullName evidence="3">DUF1642 domain-containing protein</fullName>
    </recommendedName>
</protein>
<organism evidence="1 2">
    <name type="scientific">Schleiferilactobacillus perolens DSM 12744</name>
    <dbReference type="NCBI Taxonomy" id="1423792"/>
    <lineage>
        <taxon>Bacteria</taxon>
        <taxon>Bacillati</taxon>
        <taxon>Bacillota</taxon>
        <taxon>Bacilli</taxon>
        <taxon>Lactobacillales</taxon>
        <taxon>Lactobacillaceae</taxon>
        <taxon>Schleiferilactobacillus</taxon>
    </lineage>
</organism>
<evidence type="ECO:0000313" key="2">
    <source>
        <dbReference type="Proteomes" id="UP000051330"/>
    </source>
</evidence>
<keyword evidence="2" id="KW-1185">Reference proteome</keyword>
<evidence type="ECO:0008006" key="3">
    <source>
        <dbReference type="Google" id="ProtNLM"/>
    </source>
</evidence>
<reference evidence="1 2" key="1">
    <citation type="journal article" date="2015" name="Genome Announc.">
        <title>Expanding the biotechnology potential of lactobacilli through comparative genomics of 213 strains and associated genera.</title>
        <authorList>
            <person name="Sun Z."/>
            <person name="Harris H.M."/>
            <person name="McCann A."/>
            <person name="Guo C."/>
            <person name="Argimon S."/>
            <person name="Zhang W."/>
            <person name="Yang X."/>
            <person name="Jeffery I.B."/>
            <person name="Cooney J.C."/>
            <person name="Kagawa T.F."/>
            <person name="Liu W."/>
            <person name="Song Y."/>
            <person name="Salvetti E."/>
            <person name="Wrobel A."/>
            <person name="Rasinkangas P."/>
            <person name="Parkhill J."/>
            <person name="Rea M.C."/>
            <person name="O'Sullivan O."/>
            <person name="Ritari J."/>
            <person name="Douillard F.P."/>
            <person name="Paul Ross R."/>
            <person name="Yang R."/>
            <person name="Briner A.E."/>
            <person name="Felis G.E."/>
            <person name="de Vos W.M."/>
            <person name="Barrangou R."/>
            <person name="Klaenhammer T.R."/>
            <person name="Caufield P.W."/>
            <person name="Cui Y."/>
            <person name="Zhang H."/>
            <person name="O'Toole P.W."/>
        </authorList>
    </citation>
    <scope>NUCLEOTIDE SEQUENCE [LARGE SCALE GENOMIC DNA]</scope>
    <source>
        <strain evidence="1 2">DSM 12744</strain>
    </source>
</reference>
<name>A0A0R1MRS8_9LACO</name>
<dbReference type="AlphaFoldDB" id="A0A0R1MRS8"/>
<gene>
    <name evidence="1" type="ORF">FD09_GL000894</name>
</gene>
<proteinExistence type="predicted"/>
<sequence length="185" mass="21164">MNKEEAKKKFAGWLGVYYPDFEDRDKVVWHVQCLIDNLELEHKPVPLPQKVGLYVDAVKAESKDPVREVIIINWDYTNASEASAFSLGPKEENVLKLIDAYRYGWTPEPEKRFLLPMDGTRDDVGTGTKTLYARFLGSQDYWNTGWAYSNEEAIAYGFYVTQSDIDSAPAWVKAIKPVEVTEDDD</sequence>
<dbReference type="EMBL" id="AZEC01000014">
    <property type="protein sequence ID" value="KRL10751.1"/>
    <property type="molecule type" value="Genomic_DNA"/>
</dbReference>
<accession>A0A0R1MRS8</accession>
<comment type="caution">
    <text evidence="1">The sequence shown here is derived from an EMBL/GenBank/DDBJ whole genome shotgun (WGS) entry which is preliminary data.</text>
</comment>
<dbReference type="PATRIC" id="fig|1423792.3.peg.911"/>